<protein>
    <submittedName>
        <fullName evidence="1">Uncharacterized protein</fullName>
    </submittedName>
</protein>
<sequence length="62" mass="7047">MPQQRYEAELEINDFPQNARWKVTRRETLGSISDWSGATLGLISDWSGAVITTRGQSFIITF</sequence>
<name>A0A8S9GI29_BRACR</name>
<proteinExistence type="predicted"/>
<comment type="caution">
    <text evidence="1">The sequence shown here is derived from an EMBL/GenBank/DDBJ whole genome shotgun (WGS) entry which is preliminary data.</text>
</comment>
<evidence type="ECO:0000313" key="1">
    <source>
        <dbReference type="EMBL" id="KAF2545169.1"/>
    </source>
</evidence>
<accession>A0A8S9GI29</accession>
<dbReference type="AlphaFoldDB" id="A0A8S9GI29"/>
<organism evidence="1">
    <name type="scientific">Brassica cretica</name>
    <name type="common">Mustard</name>
    <dbReference type="NCBI Taxonomy" id="69181"/>
    <lineage>
        <taxon>Eukaryota</taxon>
        <taxon>Viridiplantae</taxon>
        <taxon>Streptophyta</taxon>
        <taxon>Embryophyta</taxon>
        <taxon>Tracheophyta</taxon>
        <taxon>Spermatophyta</taxon>
        <taxon>Magnoliopsida</taxon>
        <taxon>eudicotyledons</taxon>
        <taxon>Gunneridae</taxon>
        <taxon>Pentapetalae</taxon>
        <taxon>rosids</taxon>
        <taxon>malvids</taxon>
        <taxon>Brassicales</taxon>
        <taxon>Brassicaceae</taxon>
        <taxon>Brassiceae</taxon>
        <taxon>Brassica</taxon>
    </lineage>
</organism>
<reference evidence="1" key="1">
    <citation type="submission" date="2019-12" db="EMBL/GenBank/DDBJ databases">
        <title>Genome sequencing and annotation of Brassica cretica.</title>
        <authorList>
            <person name="Studholme D.J."/>
            <person name="Sarris P.F."/>
        </authorList>
    </citation>
    <scope>NUCLEOTIDE SEQUENCE</scope>
    <source>
        <strain evidence="1">PFS-102/07</strain>
        <tissue evidence="1">Leaf</tissue>
    </source>
</reference>
<gene>
    <name evidence="1" type="ORF">F2Q70_00023719</name>
</gene>
<dbReference type="EMBL" id="QGKY02001925">
    <property type="protein sequence ID" value="KAF2545169.1"/>
    <property type="molecule type" value="Genomic_DNA"/>
</dbReference>